<dbReference type="Proteomes" id="UP000002668">
    <property type="component" value="Genome"/>
</dbReference>
<protein>
    <submittedName>
        <fullName evidence="1">Predicted protein</fullName>
    </submittedName>
</protein>
<organism evidence="2">
    <name type="scientific">Leptosphaeria maculans (strain JN3 / isolate v23.1.3 / race Av1-4-5-6-7-8)</name>
    <name type="common">Blackleg fungus</name>
    <name type="synonym">Phoma lingam</name>
    <dbReference type="NCBI Taxonomy" id="985895"/>
    <lineage>
        <taxon>Eukaryota</taxon>
        <taxon>Fungi</taxon>
        <taxon>Dikarya</taxon>
        <taxon>Ascomycota</taxon>
        <taxon>Pezizomycotina</taxon>
        <taxon>Dothideomycetes</taxon>
        <taxon>Pleosporomycetidae</taxon>
        <taxon>Pleosporales</taxon>
        <taxon>Pleosporineae</taxon>
        <taxon>Leptosphaeriaceae</taxon>
        <taxon>Plenodomus</taxon>
        <taxon>Plenodomus lingam/Leptosphaeria maculans species complex</taxon>
    </lineage>
</organism>
<evidence type="ECO:0000313" key="2">
    <source>
        <dbReference type="Proteomes" id="UP000002668"/>
    </source>
</evidence>
<reference evidence="2" key="1">
    <citation type="journal article" date="2011" name="Nat. Commun.">
        <title>Effector diversification within compartments of the Leptosphaeria maculans genome affected by Repeat-Induced Point mutations.</title>
        <authorList>
            <person name="Rouxel T."/>
            <person name="Grandaubert J."/>
            <person name="Hane J.K."/>
            <person name="Hoede C."/>
            <person name="van de Wouw A.P."/>
            <person name="Couloux A."/>
            <person name="Dominguez V."/>
            <person name="Anthouard V."/>
            <person name="Bally P."/>
            <person name="Bourras S."/>
            <person name="Cozijnsen A.J."/>
            <person name="Ciuffetti L.M."/>
            <person name="Degrave A."/>
            <person name="Dilmaghani A."/>
            <person name="Duret L."/>
            <person name="Fudal I."/>
            <person name="Goodwin S.B."/>
            <person name="Gout L."/>
            <person name="Glaser N."/>
            <person name="Linglin J."/>
            <person name="Kema G.H.J."/>
            <person name="Lapalu N."/>
            <person name="Lawrence C.B."/>
            <person name="May K."/>
            <person name="Meyer M."/>
            <person name="Ollivier B."/>
            <person name="Poulain J."/>
            <person name="Schoch C.L."/>
            <person name="Simon A."/>
            <person name="Spatafora J.W."/>
            <person name="Stachowiak A."/>
            <person name="Turgeon B.G."/>
            <person name="Tyler B.M."/>
            <person name="Vincent D."/>
            <person name="Weissenbach J."/>
            <person name="Amselem J."/>
            <person name="Quesneville H."/>
            <person name="Oliver R.P."/>
            <person name="Wincker P."/>
            <person name="Balesdent M.-H."/>
            <person name="Howlett B.J."/>
        </authorList>
    </citation>
    <scope>NUCLEOTIDE SEQUENCE [LARGE SCALE GENOMIC DNA]</scope>
    <source>
        <strain evidence="2">JN3 / isolate v23.1.3 / race Av1-4-5-6-7-8</strain>
    </source>
</reference>
<dbReference type="HOGENOM" id="CLU_2264243_0_0_1"/>
<dbReference type="GeneID" id="13284164"/>
<dbReference type="InParanoid" id="E4ZQR0"/>
<evidence type="ECO:0000313" key="1">
    <source>
        <dbReference type="EMBL" id="CBX94065.1"/>
    </source>
</evidence>
<sequence length="103" mass="12076">MCNISPRSSGKLKHLVKSMPKQDDEWLILFHEKIKTVFEAGSSITIPKPPAINEIFNSYFQNRITRDFDENQLAPHPFQEEHSIHAKLTHRIDMVKCFDYLHV</sequence>
<proteinExistence type="predicted"/>
<accession>E4ZQR0</accession>
<gene>
    <name evidence="1" type="ORF">LEMA_P037390.1</name>
</gene>
<dbReference type="VEuPathDB" id="FungiDB:LEMA_P037390.1"/>
<keyword evidence="2" id="KW-1185">Reference proteome</keyword>
<name>E4ZQR0_LEPMJ</name>
<dbReference type="EMBL" id="FP929116">
    <property type="protein sequence ID" value="CBX94065.1"/>
    <property type="molecule type" value="Genomic_DNA"/>
</dbReference>
<dbReference type="OMA" id="THRIDMV"/>
<dbReference type="AlphaFoldDB" id="E4ZQR0"/>